<sequence>MDQALISAVERIDEKRAMELVENRLQNGIDPLFIQEQIRIGMEKVGELYEKGECFIADLIMVGNLFKSILEMEEMKPRLNASANKAGSIVLGTAFGDLHDIGKNIFGSMMKAVGFEVIDLGIDVSAEDFCKAVQEIQPDIVGISGVLTLALDSMKVIIGELEKAGLRDKVKIILGGNCINPGAGSGLGADASTKDPSEGLHICLSWVKRN</sequence>
<dbReference type="OrthoDB" id="1805264at2"/>
<reference evidence="5 6" key="1">
    <citation type="submission" date="2016-10" db="EMBL/GenBank/DDBJ databases">
        <title>Complete Genome Sequence of Peptococcaceae strain DCMF.</title>
        <authorList>
            <person name="Edwards R.J."/>
            <person name="Holland S.I."/>
            <person name="Deshpande N.P."/>
            <person name="Wong Y.K."/>
            <person name="Ertan H."/>
            <person name="Manefield M."/>
            <person name="Russell T.L."/>
            <person name="Lee M.J."/>
        </authorList>
    </citation>
    <scope>NUCLEOTIDE SEQUENCE [LARGE SCALE GENOMIC DNA]</scope>
    <source>
        <strain evidence="5 6">DCMF</strain>
    </source>
</reference>
<dbReference type="EMBL" id="CP017634">
    <property type="protein sequence ID" value="ATW27182.1"/>
    <property type="molecule type" value="Genomic_DNA"/>
</dbReference>
<dbReference type="KEGG" id="fwa:DCMF_22690"/>
<protein>
    <submittedName>
        <fullName evidence="5">Cobalamin-binding protein</fullName>
    </submittedName>
</protein>
<evidence type="ECO:0000256" key="1">
    <source>
        <dbReference type="ARBA" id="ARBA00022723"/>
    </source>
</evidence>
<dbReference type="GO" id="GO:0008705">
    <property type="term" value="F:methionine synthase activity"/>
    <property type="evidence" value="ECO:0007669"/>
    <property type="project" value="TreeGrafter"/>
</dbReference>
<proteinExistence type="predicted"/>
<feature type="domain" description="B12-binding" evidence="3">
    <location>
        <begin position="86"/>
        <end position="210"/>
    </location>
</feature>
<gene>
    <name evidence="5" type="ORF">DCMF_22690</name>
</gene>
<dbReference type="PROSITE" id="PS51337">
    <property type="entry name" value="B12_BINDING_NTER"/>
    <property type="match status" value="1"/>
</dbReference>
<dbReference type="InterPro" id="IPR036724">
    <property type="entry name" value="Cobalamin-bd_sf"/>
</dbReference>
<dbReference type="InterPro" id="IPR036594">
    <property type="entry name" value="Meth_synthase_dom"/>
</dbReference>
<dbReference type="Gene3D" id="1.10.1240.10">
    <property type="entry name" value="Methionine synthase domain"/>
    <property type="match status" value="1"/>
</dbReference>
<accession>A0A3G1KXL7</accession>
<dbReference type="GO" id="GO:0005829">
    <property type="term" value="C:cytosol"/>
    <property type="evidence" value="ECO:0007669"/>
    <property type="project" value="TreeGrafter"/>
</dbReference>
<dbReference type="Pfam" id="PF02310">
    <property type="entry name" value="B12-binding"/>
    <property type="match status" value="1"/>
</dbReference>
<keyword evidence="1" id="KW-0479">Metal-binding</keyword>
<organism evidence="5 6">
    <name type="scientific">Formimonas warabiya</name>
    <dbReference type="NCBI Taxonomy" id="1761012"/>
    <lineage>
        <taxon>Bacteria</taxon>
        <taxon>Bacillati</taxon>
        <taxon>Bacillota</taxon>
        <taxon>Clostridia</taxon>
        <taxon>Eubacteriales</taxon>
        <taxon>Peptococcaceae</taxon>
        <taxon>Candidatus Formimonas</taxon>
    </lineage>
</organism>
<dbReference type="Gene3D" id="3.40.50.280">
    <property type="entry name" value="Cobalamin-binding domain"/>
    <property type="match status" value="1"/>
</dbReference>
<name>A0A3G1KXL7_FORW1</name>
<dbReference type="GO" id="GO:0046872">
    <property type="term" value="F:metal ion binding"/>
    <property type="evidence" value="ECO:0007669"/>
    <property type="project" value="UniProtKB-KW"/>
</dbReference>
<dbReference type="PROSITE" id="PS51332">
    <property type="entry name" value="B12_BINDING"/>
    <property type="match status" value="1"/>
</dbReference>
<feature type="domain" description="B12-binding N-terminal" evidence="4">
    <location>
        <begin position="1"/>
        <end position="85"/>
    </location>
</feature>
<dbReference type="SMART" id="SM01018">
    <property type="entry name" value="B12-binding_2"/>
    <property type="match status" value="1"/>
</dbReference>
<dbReference type="PANTHER" id="PTHR45833:SF1">
    <property type="entry name" value="METHIONINE SYNTHASE"/>
    <property type="match status" value="1"/>
</dbReference>
<dbReference type="GO" id="GO:0046653">
    <property type="term" value="P:tetrahydrofolate metabolic process"/>
    <property type="evidence" value="ECO:0007669"/>
    <property type="project" value="TreeGrafter"/>
</dbReference>
<evidence type="ECO:0000256" key="2">
    <source>
        <dbReference type="ARBA" id="ARBA00023285"/>
    </source>
</evidence>
<evidence type="ECO:0000259" key="3">
    <source>
        <dbReference type="PROSITE" id="PS51332"/>
    </source>
</evidence>
<keyword evidence="2" id="KW-0170">Cobalt</keyword>
<evidence type="ECO:0000313" key="6">
    <source>
        <dbReference type="Proteomes" id="UP000323521"/>
    </source>
</evidence>
<dbReference type="InterPro" id="IPR006158">
    <property type="entry name" value="Cobalamin-bd"/>
</dbReference>
<dbReference type="GO" id="GO:0031419">
    <property type="term" value="F:cobalamin binding"/>
    <property type="evidence" value="ECO:0007669"/>
    <property type="project" value="InterPro"/>
</dbReference>
<dbReference type="SUPFAM" id="SSF52242">
    <property type="entry name" value="Cobalamin (vitamin B12)-binding domain"/>
    <property type="match status" value="1"/>
</dbReference>
<dbReference type="PANTHER" id="PTHR45833">
    <property type="entry name" value="METHIONINE SYNTHASE"/>
    <property type="match status" value="1"/>
</dbReference>
<dbReference type="SUPFAM" id="SSF47644">
    <property type="entry name" value="Methionine synthase domain"/>
    <property type="match status" value="1"/>
</dbReference>
<evidence type="ECO:0000259" key="4">
    <source>
        <dbReference type="PROSITE" id="PS51337"/>
    </source>
</evidence>
<evidence type="ECO:0000313" key="5">
    <source>
        <dbReference type="EMBL" id="ATW27182.1"/>
    </source>
</evidence>
<dbReference type="AlphaFoldDB" id="A0A3G1KXL7"/>
<dbReference type="GO" id="GO:0050667">
    <property type="term" value="P:homocysteine metabolic process"/>
    <property type="evidence" value="ECO:0007669"/>
    <property type="project" value="TreeGrafter"/>
</dbReference>
<keyword evidence="6" id="KW-1185">Reference proteome</keyword>
<dbReference type="InterPro" id="IPR050554">
    <property type="entry name" value="Met_Synthase/Corrinoid"/>
</dbReference>
<dbReference type="Pfam" id="PF02607">
    <property type="entry name" value="B12-binding_2"/>
    <property type="match status" value="1"/>
</dbReference>
<dbReference type="Proteomes" id="UP000323521">
    <property type="component" value="Chromosome"/>
</dbReference>
<dbReference type="InterPro" id="IPR003759">
    <property type="entry name" value="Cbl-bd_cap"/>
</dbReference>
<dbReference type="RefSeq" id="WP_148136532.1">
    <property type="nucleotide sequence ID" value="NZ_CP017634.1"/>
</dbReference>